<feature type="coiled-coil region" evidence="1">
    <location>
        <begin position="113"/>
        <end position="140"/>
    </location>
</feature>
<name>A0A101LX28_PICGL</name>
<organism evidence="2">
    <name type="scientific">Picea glauca</name>
    <name type="common">White spruce</name>
    <name type="synonym">Pinus glauca</name>
    <dbReference type="NCBI Taxonomy" id="3330"/>
    <lineage>
        <taxon>Eukaryota</taxon>
        <taxon>Viridiplantae</taxon>
        <taxon>Streptophyta</taxon>
        <taxon>Embryophyta</taxon>
        <taxon>Tracheophyta</taxon>
        <taxon>Spermatophyta</taxon>
        <taxon>Pinopsida</taxon>
        <taxon>Pinidae</taxon>
        <taxon>Conifers I</taxon>
        <taxon>Pinales</taxon>
        <taxon>Pinaceae</taxon>
        <taxon>Picea</taxon>
    </lineage>
</organism>
<feature type="coiled-coil region" evidence="1">
    <location>
        <begin position="7"/>
        <end position="34"/>
    </location>
</feature>
<gene>
    <name evidence="2" type="ORF">ABT39_MTgene6401</name>
</gene>
<keyword evidence="1" id="KW-0175">Coiled coil</keyword>
<dbReference type="EMBL" id="LKAM01000009">
    <property type="protein sequence ID" value="KUM46946.1"/>
    <property type="molecule type" value="Genomic_DNA"/>
</dbReference>
<accession>A0A101LX28</accession>
<evidence type="ECO:0000313" key="2">
    <source>
        <dbReference type="EMBL" id="KUM46946.1"/>
    </source>
</evidence>
<geneLocation type="mitochondrion" evidence="2"/>
<proteinExistence type="predicted"/>
<reference evidence="2" key="1">
    <citation type="journal article" date="2015" name="Genome Biol. Evol.">
        <title>Organellar Genomes of White Spruce (Picea glauca): Assembly and Annotation.</title>
        <authorList>
            <person name="Jackman S.D."/>
            <person name="Warren R.L."/>
            <person name="Gibb E.A."/>
            <person name="Vandervalk B.P."/>
            <person name="Mohamadi H."/>
            <person name="Chu J."/>
            <person name="Raymond A."/>
            <person name="Pleasance S."/>
            <person name="Coope R."/>
            <person name="Wildung M.R."/>
            <person name="Ritland C.E."/>
            <person name="Bousquet J."/>
            <person name="Jones S.J."/>
            <person name="Bohlmann J."/>
            <person name="Birol I."/>
        </authorList>
    </citation>
    <scope>NUCLEOTIDE SEQUENCE [LARGE SCALE GENOMIC DNA]</scope>
    <source>
        <tissue evidence="2">Flushing bud</tissue>
    </source>
</reference>
<sequence length="162" mass="18580">MNLNEDVKFHKALGKEQENKIKALQDELVETSKVPNPKIIQDLLNAKDKESKQLKDKVTQKSKFGDPMKHNDFIQLIRARYVLDVDNYKMANELGQLKARLADIESQQGFLTLIQALKENAELKSQVKDLEWEVHDAKAERVVPIMPSPSVNYNDLVVELRA</sequence>
<evidence type="ECO:0000256" key="1">
    <source>
        <dbReference type="SAM" id="Coils"/>
    </source>
</evidence>
<protein>
    <submittedName>
        <fullName evidence="2">Uncharacterized protein</fullName>
    </submittedName>
</protein>
<dbReference type="AlphaFoldDB" id="A0A101LX28"/>
<comment type="caution">
    <text evidence="2">The sequence shown here is derived from an EMBL/GenBank/DDBJ whole genome shotgun (WGS) entry which is preliminary data.</text>
</comment>
<keyword evidence="2" id="KW-0496">Mitochondrion</keyword>